<comment type="caution">
    <text evidence="3">The sequence shown here is derived from an EMBL/GenBank/DDBJ whole genome shotgun (WGS) entry which is preliminary data.</text>
</comment>
<feature type="chain" id="PRO_5012101589" description="Lipoprotein" evidence="2">
    <location>
        <begin position="28"/>
        <end position="216"/>
    </location>
</feature>
<dbReference type="EMBL" id="LVJN01000021">
    <property type="protein sequence ID" value="OSM00313.1"/>
    <property type="molecule type" value="Genomic_DNA"/>
</dbReference>
<feature type="compositionally biased region" description="Polar residues" evidence="1">
    <location>
        <begin position="150"/>
        <end position="160"/>
    </location>
</feature>
<name>A0A1Y2K0N7_9PROT</name>
<organism evidence="3 4">
    <name type="scientific">Magnetofaba australis IT-1</name>
    <dbReference type="NCBI Taxonomy" id="1434232"/>
    <lineage>
        <taxon>Bacteria</taxon>
        <taxon>Pseudomonadati</taxon>
        <taxon>Pseudomonadota</taxon>
        <taxon>Magnetococcia</taxon>
        <taxon>Magnetococcales</taxon>
        <taxon>Magnetococcaceae</taxon>
        <taxon>Magnetofaba</taxon>
    </lineage>
</organism>
<evidence type="ECO:0000313" key="3">
    <source>
        <dbReference type="EMBL" id="OSM00313.1"/>
    </source>
</evidence>
<keyword evidence="4" id="KW-1185">Reference proteome</keyword>
<protein>
    <recommendedName>
        <fullName evidence="5">Lipoprotein</fullName>
    </recommendedName>
</protein>
<evidence type="ECO:0000256" key="1">
    <source>
        <dbReference type="SAM" id="MobiDB-lite"/>
    </source>
</evidence>
<dbReference type="AlphaFoldDB" id="A0A1Y2K0N7"/>
<dbReference type="RefSeq" id="WP_085446898.1">
    <property type="nucleotide sequence ID" value="NZ_LVJN01000021.1"/>
</dbReference>
<keyword evidence="2" id="KW-0732">Signal</keyword>
<dbReference type="Proteomes" id="UP000194003">
    <property type="component" value="Unassembled WGS sequence"/>
</dbReference>
<evidence type="ECO:0008006" key="5">
    <source>
        <dbReference type="Google" id="ProtNLM"/>
    </source>
</evidence>
<accession>A0A1Y2K0N7</accession>
<feature type="signal peptide" evidence="2">
    <location>
        <begin position="1"/>
        <end position="27"/>
    </location>
</feature>
<feature type="region of interest" description="Disordered" evidence="1">
    <location>
        <begin position="150"/>
        <end position="174"/>
    </location>
</feature>
<sequence length="216" mass="24144">MNSFIFTPWRRAILALALMLGLGGCQFSQTNLPYPPSAHPDGAQLAEAKLAPFLDLMKQTVFDVYQPDLLESNELADELPRAERAVRKAFEWMAQPALAGHVRGDWRLRMTVTRWEGRRVYRQRRTDITLETEYVIEDAAGRAQLSGQTVTRGSSDTLSGLGNYGGDDGSIDGRAPDDRIADEMLNLATQAEFATRDALMQAFVEIRKELPALEEK</sequence>
<gene>
    <name evidence="3" type="ORF">MAIT1_00804</name>
</gene>
<evidence type="ECO:0000313" key="4">
    <source>
        <dbReference type="Proteomes" id="UP000194003"/>
    </source>
</evidence>
<proteinExistence type="predicted"/>
<reference evidence="3 4" key="1">
    <citation type="journal article" date="2016" name="BMC Genomics">
        <title>Combined genomic and structural analyses of a cultured magnetotactic bacterium reveals its niche adaptation to a dynamic environment.</title>
        <authorList>
            <person name="Araujo A.C."/>
            <person name="Morillo V."/>
            <person name="Cypriano J."/>
            <person name="Teixeira L.C."/>
            <person name="Leao P."/>
            <person name="Lyra S."/>
            <person name="Almeida L.G."/>
            <person name="Bazylinski D.A."/>
            <person name="Vasconcellos A.T."/>
            <person name="Abreu F."/>
            <person name="Lins U."/>
        </authorList>
    </citation>
    <scope>NUCLEOTIDE SEQUENCE [LARGE SCALE GENOMIC DNA]</scope>
    <source>
        <strain evidence="3 4">IT-1</strain>
    </source>
</reference>
<evidence type="ECO:0000256" key="2">
    <source>
        <dbReference type="SAM" id="SignalP"/>
    </source>
</evidence>